<sequence>MWLNVELFAQVLIADKSYRKGRSILGYKAKIEGRWVDFEGVFGNPAKNYLAKKRIKRGEMLTNVNAVQRKIIAAGDELILQSQARGIIINLKSVAISDADIGDTLKVVTLHNNQLNCGILNNHEVAIRCTALRDSHADPCRC</sequence>
<dbReference type="Pfam" id="PF13144">
    <property type="entry name" value="ChapFlgA"/>
    <property type="match status" value="1"/>
</dbReference>
<dbReference type="InterPro" id="IPR017585">
    <property type="entry name" value="SAF_FlgA"/>
</dbReference>
<comment type="caution">
    <text evidence="2">The sequence shown here is derived from an EMBL/GenBank/DDBJ whole genome shotgun (WGS) entry which is preliminary data.</text>
</comment>
<protein>
    <submittedName>
        <fullName evidence="2">Flagella basal body P-ring formation protein FlgA</fullName>
    </submittedName>
</protein>
<accession>A0ABS3EA35</accession>
<evidence type="ECO:0000313" key="2">
    <source>
        <dbReference type="EMBL" id="MBN8432160.1"/>
    </source>
</evidence>
<keyword evidence="2" id="KW-0282">Flagellum</keyword>
<reference evidence="2 3" key="1">
    <citation type="submission" date="2020-12" db="EMBL/GenBank/DDBJ databases">
        <title>Oil enriched cultivation method for isolating marine PHA-producing bacteria.</title>
        <authorList>
            <person name="Zheng W."/>
            <person name="Yu S."/>
            <person name="Huang Y."/>
        </authorList>
    </citation>
    <scope>NUCLEOTIDE SEQUENCE [LARGE SCALE GENOMIC DNA]</scope>
    <source>
        <strain evidence="2 3">SN0-2</strain>
    </source>
</reference>
<keyword evidence="3" id="KW-1185">Reference proteome</keyword>
<gene>
    <name evidence="2" type="ORF">JF535_15010</name>
</gene>
<evidence type="ECO:0000259" key="1">
    <source>
        <dbReference type="Pfam" id="PF13144"/>
    </source>
</evidence>
<dbReference type="RefSeq" id="WP_207003462.1">
    <property type="nucleotide sequence ID" value="NZ_JAEKJR010000002.1"/>
</dbReference>
<evidence type="ECO:0000313" key="3">
    <source>
        <dbReference type="Proteomes" id="UP000664293"/>
    </source>
</evidence>
<feature type="domain" description="Flagella basal body P-ring formation protein FlgA SAF" evidence="1">
    <location>
        <begin position="15"/>
        <end position="127"/>
    </location>
</feature>
<keyword evidence="2" id="KW-0966">Cell projection</keyword>
<keyword evidence="2" id="KW-0969">Cilium</keyword>
<dbReference type="Proteomes" id="UP000664293">
    <property type="component" value="Unassembled WGS sequence"/>
</dbReference>
<name>A0ABS3EA35_9GAMM</name>
<proteinExistence type="predicted"/>
<organism evidence="2 3">
    <name type="scientific">Microbulbifer salipaludis</name>
    <dbReference type="NCBI Taxonomy" id="187980"/>
    <lineage>
        <taxon>Bacteria</taxon>
        <taxon>Pseudomonadati</taxon>
        <taxon>Pseudomonadota</taxon>
        <taxon>Gammaproteobacteria</taxon>
        <taxon>Cellvibrionales</taxon>
        <taxon>Microbulbiferaceae</taxon>
        <taxon>Microbulbifer</taxon>
    </lineage>
</organism>
<dbReference type="EMBL" id="JAEKJR010000002">
    <property type="protein sequence ID" value="MBN8432160.1"/>
    <property type="molecule type" value="Genomic_DNA"/>
</dbReference>